<dbReference type="Gene3D" id="1.10.4030.10">
    <property type="entry name" value="Porin chaperone SurA, peptide-binding domain"/>
    <property type="match status" value="1"/>
</dbReference>
<dbReference type="GO" id="GO:0003755">
    <property type="term" value="F:peptidyl-prolyl cis-trans isomerase activity"/>
    <property type="evidence" value="ECO:0007669"/>
    <property type="project" value="UniProtKB-EC"/>
</dbReference>
<keyword evidence="4" id="KW-1185">Reference proteome</keyword>
<keyword evidence="1" id="KW-0697">Rotamase</keyword>
<dbReference type="SUPFAM" id="SSF54534">
    <property type="entry name" value="FKBP-like"/>
    <property type="match status" value="2"/>
</dbReference>
<dbReference type="SUPFAM" id="SSF109998">
    <property type="entry name" value="Triger factor/SurA peptide-binding domain-like"/>
    <property type="match status" value="1"/>
</dbReference>
<reference evidence="4" key="1">
    <citation type="journal article" date="2019" name="Int. J. Syst. Evol. Microbiol.">
        <title>The Global Catalogue of Microorganisms (GCM) 10K type strain sequencing project: providing services to taxonomists for standard genome sequencing and annotation.</title>
        <authorList>
            <consortium name="The Broad Institute Genomics Platform"/>
            <consortium name="The Broad Institute Genome Sequencing Center for Infectious Disease"/>
            <person name="Wu L."/>
            <person name="Ma J."/>
        </authorList>
    </citation>
    <scope>NUCLEOTIDE SEQUENCE [LARGE SCALE GENOMIC DNA]</scope>
    <source>
        <strain evidence="4">CCUG 60529</strain>
    </source>
</reference>
<dbReference type="Pfam" id="PF00639">
    <property type="entry name" value="Rotamase"/>
    <property type="match status" value="1"/>
</dbReference>
<feature type="domain" description="PpiC" evidence="2">
    <location>
        <begin position="226"/>
        <end position="328"/>
    </location>
</feature>
<dbReference type="InterPro" id="IPR046357">
    <property type="entry name" value="PPIase_dom_sf"/>
</dbReference>
<keyword evidence="1 3" id="KW-0413">Isomerase</keyword>
<dbReference type="EC" id="5.2.1.8" evidence="3"/>
<dbReference type="Proteomes" id="UP001597011">
    <property type="component" value="Unassembled WGS sequence"/>
</dbReference>
<dbReference type="RefSeq" id="WP_379940799.1">
    <property type="nucleotide sequence ID" value="NZ_JBHTIB010000008.1"/>
</dbReference>
<gene>
    <name evidence="3" type="ORF">ACFQ0I_07275</name>
</gene>
<dbReference type="Pfam" id="PF13616">
    <property type="entry name" value="Rotamase_3"/>
    <property type="match status" value="1"/>
</dbReference>
<dbReference type="Pfam" id="PF13145">
    <property type="entry name" value="Rotamase_2"/>
    <property type="match status" value="1"/>
</dbReference>
<dbReference type="PROSITE" id="PS50198">
    <property type="entry name" value="PPIC_PPIASE_2"/>
    <property type="match status" value="2"/>
</dbReference>
<dbReference type="Gene3D" id="3.10.50.40">
    <property type="match status" value="3"/>
</dbReference>
<protein>
    <submittedName>
        <fullName evidence="3">Peptidylprolyl isomerase</fullName>
        <ecNumber evidence="3">5.2.1.8</ecNumber>
    </submittedName>
</protein>
<evidence type="ECO:0000313" key="3">
    <source>
        <dbReference type="EMBL" id="MFD0835555.1"/>
    </source>
</evidence>
<evidence type="ECO:0000259" key="2">
    <source>
        <dbReference type="PROSITE" id="PS50198"/>
    </source>
</evidence>
<dbReference type="InterPro" id="IPR000297">
    <property type="entry name" value="PPIase_PpiC"/>
</dbReference>
<proteinExistence type="predicted"/>
<evidence type="ECO:0000313" key="4">
    <source>
        <dbReference type="Proteomes" id="UP001597011"/>
    </source>
</evidence>
<dbReference type="PANTHER" id="PTHR47245">
    <property type="entry name" value="PEPTIDYLPROLYL ISOMERASE"/>
    <property type="match status" value="1"/>
</dbReference>
<accession>A0ABW3BR16</accession>
<comment type="caution">
    <text evidence="3">The sequence shown here is derived from an EMBL/GenBank/DDBJ whole genome shotgun (WGS) entry which is preliminary data.</text>
</comment>
<name>A0ABW3BR16_9FLAO</name>
<feature type="domain" description="PpiC" evidence="2">
    <location>
        <begin position="122"/>
        <end position="221"/>
    </location>
</feature>
<organism evidence="3 4">
    <name type="scientific">Mariniflexile aquimaris</name>
    <dbReference type="NCBI Taxonomy" id="881009"/>
    <lineage>
        <taxon>Bacteria</taxon>
        <taxon>Pseudomonadati</taxon>
        <taxon>Bacteroidota</taxon>
        <taxon>Flavobacteriia</taxon>
        <taxon>Flavobacteriales</taxon>
        <taxon>Flavobacteriaceae</taxon>
        <taxon>Mariniflexile</taxon>
    </lineage>
</organism>
<evidence type="ECO:0000256" key="1">
    <source>
        <dbReference type="PROSITE-ProRule" id="PRU00278"/>
    </source>
</evidence>
<sequence>MNLKYLFLIFLAISITHVNGQSSKKEVLFKVDGEPIYVSEFLKVYNKNLDLVQDETQKDVDEYLALFTNYKLKLKEAKSLGLQEKPSYLRELDTYKKQLAKNFITDSKVTDALVEEAYNRVSNDVKASHILIKIAENASAEDTLVAYNNIVKLRDRALKEGFETVRKEVHNGQTIFGEDLGYFTGFRMVYPFETAAFNTKVGEISQPFRTQFGYHIVFVQDKRASRGERTVAHIMIVPKPGDSISGKPEDKIQDIYKKIKQGEDFEALAKQFSDDGNSAPRGGLLNPFSSGQLNAKEFEDVAFALQNIGDVSEPVKTQYGWHIIKLYGKKPIESLQDMKPELEQKIKRDERSKLIDQALYNKLKSKYNIPKKQPALGYFASILNDDYYKKSWQLPNDFVADKPLVKIGKKQLTYKDFGDYLVDAQNGAANKTAFDVLVSKHYESFLNSKLVEYQENHLEEENTEFADVVAEYRDGLLLFDLMETTIWNAAKSDSLEIANYYNANKSKYVNPNRVDALVASSKEEKTLKKVAKLLEGGMALEQIKALINSNDKIDVIFTSEIMDETHQALPKSFEFKKGISKIYNHNDGFVMVQVNEVLPETQKTLEEAKGAVISDYQVFKEQNWLQELAKKYKIEINQKALKHVKSQIKKQ</sequence>
<dbReference type="PANTHER" id="PTHR47245:SF2">
    <property type="entry name" value="PEPTIDYL-PROLYL CIS-TRANS ISOMERASE HP_0175-RELATED"/>
    <property type="match status" value="1"/>
</dbReference>
<dbReference type="InterPro" id="IPR050245">
    <property type="entry name" value="PrsA_foldase"/>
</dbReference>
<dbReference type="EMBL" id="JBHTIB010000008">
    <property type="protein sequence ID" value="MFD0835555.1"/>
    <property type="molecule type" value="Genomic_DNA"/>
</dbReference>
<dbReference type="InterPro" id="IPR027304">
    <property type="entry name" value="Trigger_fact/SurA_dom_sf"/>
</dbReference>